<accession>D3DZ53</accession>
<protein>
    <submittedName>
        <fullName evidence="1">Uncharacterized protein</fullName>
    </submittedName>
</protein>
<dbReference type="EMBL" id="CP001719">
    <property type="protein sequence ID" value="ADC47603.1"/>
    <property type="molecule type" value="Genomic_DNA"/>
</dbReference>
<organism evidence="1 2">
    <name type="scientific">Methanobrevibacter ruminantium (strain ATCC 35063 / DSM 1093 / JCM 13430 / OCM 146 / M1)</name>
    <name type="common">Methanobacterium ruminantium</name>
    <dbReference type="NCBI Taxonomy" id="634498"/>
    <lineage>
        <taxon>Archaea</taxon>
        <taxon>Methanobacteriati</taxon>
        <taxon>Methanobacteriota</taxon>
        <taxon>Methanomada group</taxon>
        <taxon>Methanobacteria</taxon>
        <taxon>Methanobacteriales</taxon>
        <taxon>Methanobacteriaceae</taxon>
        <taxon>Methanobrevibacter</taxon>
    </lineage>
</organism>
<name>D3DZ53_METRM</name>
<dbReference type="HOGENOM" id="CLU_890300_0_0_2"/>
<proteinExistence type="predicted"/>
<dbReference type="AlphaFoldDB" id="D3DZ53"/>
<dbReference type="OrthoDB" id="386022at2157"/>
<evidence type="ECO:0000313" key="2">
    <source>
        <dbReference type="Proteomes" id="UP000008680"/>
    </source>
</evidence>
<dbReference type="KEGG" id="mru:mru_1753"/>
<evidence type="ECO:0000313" key="1">
    <source>
        <dbReference type="EMBL" id="ADC47603.1"/>
    </source>
</evidence>
<dbReference type="Proteomes" id="UP000008680">
    <property type="component" value="Chromosome"/>
</dbReference>
<dbReference type="RefSeq" id="WP_012956551.1">
    <property type="nucleotide sequence ID" value="NC_013790.1"/>
</dbReference>
<reference evidence="1 2" key="1">
    <citation type="journal article" date="2010" name="PLoS ONE">
        <title>The genome sequence of the rumen methanogen Methanobrevibacter ruminantium reveals new possibilities for controlling ruminant methane emissions.</title>
        <authorList>
            <person name="Leahy S.C."/>
            <person name="Kelly W.J."/>
            <person name="Altermann E."/>
            <person name="Ronimus R.S."/>
            <person name="Yeoman C.J."/>
            <person name="Pacheco D.M."/>
            <person name="Li D."/>
            <person name="Kong Z."/>
            <person name="McTavish S."/>
            <person name="Sang C."/>
            <person name="Lambie S.C."/>
            <person name="Janssen P.H."/>
            <person name="Dey D."/>
            <person name="Attwood G.T."/>
        </authorList>
    </citation>
    <scope>NUCLEOTIDE SEQUENCE [LARGE SCALE GENOMIC DNA]</scope>
    <source>
        <strain evidence="2">ATCC 35063 / DSM 1093 / JCM 13430 / OCM 146 / M1</strain>
    </source>
</reference>
<sequence length="312" mass="37035">MIDEIYDYYEKRLSTSNSILKMRGIDEEINKLPLGINLDIANILSTIDIYDYDEKKAAKKIKEAYVEVFKEGIYLGIGFGKILKFNYAKSHPENYVECLEEDYQHFTFYDFKIEVLKKIIPPIKVKKFTQERHPKEINYRNESFEDIRSYTCINVETQWEDKFDFEVNPDAKEMEDYIRQREVKSYEDNEELKKCVDDLKMGIQNILFQKFFEALEVDLEKAENGCENNLRFDEETAKDVFISPVFSNLEGEFKIRELVNKYLIHVFNEGKIIGLLNGIKIVLEDIQNDRLDYEEMNSMSSRESFLYIKEGL</sequence>
<gene>
    <name evidence="1" type="ordered locus">mru_1753</name>
</gene>
<keyword evidence="2" id="KW-1185">Reference proteome</keyword>
<dbReference type="GeneID" id="8771417"/>
<dbReference type="PATRIC" id="fig|634498.28.peg.1754"/>